<protein>
    <recommendedName>
        <fullName evidence="4">AB hydrolase-1 domain-containing protein</fullName>
    </recommendedName>
</protein>
<feature type="chain" id="PRO_5043920047" description="AB hydrolase-1 domain-containing protein" evidence="3">
    <location>
        <begin position="19"/>
        <end position="603"/>
    </location>
</feature>
<comment type="similarity">
    <text evidence="1">Belongs to the AB hydrolase superfamily.</text>
</comment>
<dbReference type="Gene3D" id="3.40.50.1820">
    <property type="entry name" value="alpha/beta hydrolase"/>
    <property type="match status" value="1"/>
</dbReference>
<dbReference type="PANTHER" id="PTHR43039">
    <property type="entry name" value="ESTERASE-RELATED"/>
    <property type="match status" value="1"/>
</dbReference>
<feature type="domain" description="AB hydrolase-1" evidence="4">
    <location>
        <begin position="165"/>
        <end position="306"/>
    </location>
</feature>
<accession>A0AAV0TD90</accession>
<feature type="signal peptide" evidence="3">
    <location>
        <begin position="1"/>
        <end position="18"/>
    </location>
</feature>
<proteinExistence type="inferred from homology"/>
<feature type="region of interest" description="Disordered" evidence="2">
    <location>
        <begin position="93"/>
        <end position="116"/>
    </location>
</feature>
<sequence>MTSLPLFSAALFIVLAVAEPPIQLNGWYPCSRDSLLPENESKGHPDSYYLDTSSFSTRRRATVEVEQTQTSSLPFLQQSFDRMFDQHQDWKKQLRQDQHNQQHKMHHGKVGQDSTQDTPRYECAEFRLPMCYDGVCESDNTIDVFVKRVVAMNTPVGQKRKALWVLQGGPGASSTGVEGLMNTMFLQLDRGVSVYTFDHRGTGRSARLECQAAQAGGLGSPGGPAIRLDELPACMDDIRFQIDNQTAAFSVTSAAKDLAAIINYELSDQDVYVYGLSYGTYMVERLMHFTPASVRGFSVDGIVSESGESVEKRATFSNWDRDVGIVGDRFLAACMVDEFCKSQILRHHRPHTLAKNGKKPSYVLRSAFGEYLMSDHMRIAIPAVIYRASRCTDQDADALSYFVEKLRQTEEDDESGNSEPETLLFDSDMLYYLIVFSEIWYESSTMASDNYLSLPYYCLFTGSREHACQELIHLPVARPLVYERDQYWNKTTELPDGVTALLMTGGMDLQTRRMYGELEYKMMAGERMLVNFDDAGHCTTFTTPTNGGGVTCGVRILTSYVKENGVLKNVNTSCMDDLKPMKFSDKAVGAQEVFGKGDLYENS</sequence>
<name>A0AAV0TD90_9STRA</name>
<organism evidence="5 6">
    <name type="scientific">Peronospora destructor</name>
    <dbReference type="NCBI Taxonomy" id="86335"/>
    <lineage>
        <taxon>Eukaryota</taxon>
        <taxon>Sar</taxon>
        <taxon>Stramenopiles</taxon>
        <taxon>Oomycota</taxon>
        <taxon>Peronosporomycetes</taxon>
        <taxon>Peronosporales</taxon>
        <taxon>Peronosporaceae</taxon>
        <taxon>Peronospora</taxon>
    </lineage>
</organism>
<evidence type="ECO:0000313" key="6">
    <source>
        <dbReference type="Proteomes" id="UP001162029"/>
    </source>
</evidence>
<comment type="caution">
    <text evidence="5">The sequence shown here is derived from an EMBL/GenBank/DDBJ whole genome shotgun (WGS) entry which is preliminary data.</text>
</comment>
<dbReference type="EMBL" id="CANTFM010000360">
    <property type="protein sequence ID" value="CAI5719925.1"/>
    <property type="molecule type" value="Genomic_DNA"/>
</dbReference>
<keyword evidence="3" id="KW-0732">Signal</keyword>
<dbReference type="InterPro" id="IPR000073">
    <property type="entry name" value="AB_hydrolase_1"/>
</dbReference>
<reference evidence="5" key="1">
    <citation type="submission" date="2022-12" db="EMBL/GenBank/DDBJ databases">
        <authorList>
            <person name="Webb A."/>
        </authorList>
    </citation>
    <scope>NUCLEOTIDE SEQUENCE</scope>
    <source>
        <strain evidence="5">Pd1</strain>
    </source>
</reference>
<evidence type="ECO:0000313" key="5">
    <source>
        <dbReference type="EMBL" id="CAI5719925.1"/>
    </source>
</evidence>
<dbReference type="InterPro" id="IPR029058">
    <property type="entry name" value="AB_hydrolase_fold"/>
</dbReference>
<evidence type="ECO:0000256" key="1">
    <source>
        <dbReference type="ARBA" id="ARBA00008645"/>
    </source>
</evidence>
<dbReference type="Proteomes" id="UP001162029">
    <property type="component" value="Unassembled WGS sequence"/>
</dbReference>
<evidence type="ECO:0000256" key="2">
    <source>
        <dbReference type="SAM" id="MobiDB-lite"/>
    </source>
</evidence>
<gene>
    <name evidence="5" type="ORF">PDE001_LOCUS2140</name>
</gene>
<dbReference type="Pfam" id="PF00561">
    <property type="entry name" value="Abhydrolase_1"/>
    <property type="match status" value="1"/>
</dbReference>
<keyword evidence="6" id="KW-1185">Reference proteome</keyword>
<evidence type="ECO:0000256" key="3">
    <source>
        <dbReference type="SAM" id="SignalP"/>
    </source>
</evidence>
<evidence type="ECO:0000259" key="4">
    <source>
        <dbReference type="Pfam" id="PF00561"/>
    </source>
</evidence>
<dbReference type="SUPFAM" id="SSF53474">
    <property type="entry name" value="alpha/beta-Hydrolases"/>
    <property type="match status" value="1"/>
</dbReference>
<dbReference type="AlphaFoldDB" id="A0AAV0TD90"/>